<dbReference type="Proteomes" id="UP000215214">
    <property type="component" value="Chromosome TJEJU"/>
</dbReference>
<dbReference type="Pfam" id="PF00248">
    <property type="entry name" value="Aldo_ket_red"/>
    <property type="match status" value="1"/>
</dbReference>
<dbReference type="CDD" id="cd19092">
    <property type="entry name" value="AKR_BsYcsN_EcYdhF-like"/>
    <property type="match status" value="1"/>
</dbReference>
<dbReference type="AlphaFoldDB" id="A0A238UH84"/>
<keyword evidence="2" id="KW-0560">Oxidoreductase</keyword>
<name>A0A238UH84_9FLAO</name>
<dbReference type="Gene3D" id="3.20.20.100">
    <property type="entry name" value="NADP-dependent oxidoreductase domain"/>
    <property type="match status" value="1"/>
</dbReference>
<reference evidence="2 3" key="1">
    <citation type="submission" date="2017-07" db="EMBL/GenBank/DDBJ databases">
        <authorList>
            <person name="Sun Z.S."/>
            <person name="Albrecht U."/>
            <person name="Echele G."/>
            <person name="Lee C.C."/>
        </authorList>
    </citation>
    <scope>NUCLEOTIDE SEQUENCE [LARGE SCALE GENOMIC DNA]</scope>
    <source>
        <strain evidence="3">type strain: KCTC 22618</strain>
    </source>
</reference>
<gene>
    <name evidence="2" type="primary">ycsN</name>
    <name evidence="2" type="ORF">TJEJU_4033</name>
</gene>
<sequence length="290" mass="33104">MKTKLSDIIIGCMSWGIWGKNFSTKEMTDLIHFCVEEGNITFDHADIYGGYTTEAAFGKAFAESGIEREQVQLISKCGIQYITEERPDNRVKFYDYSKEYIIWSVEQSLKNLKTDYLDVLLLHRPSPLMQSEEINEAVVKLQEEGKIIDFGVSNFTASQMELLKKKTPLTCNQLEFSLVQNSAIDQGTLDYLIKEDMKVMSWSPLGGFFGLETEQAERVQQVLKPMCEKYNATSDQLLLAWILKHPCNVAPVIGTSNKERIKMSNQALQINLDLQDWFVLYEASRGHKVA</sequence>
<dbReference type="InterPro" id="IPR050523">
    <property type="entry name" value="AKR_Detox_Biosynth"/>
</dbReference>
<protein>
    <submittedName>
        <fullName evidence="2">Uncharacterized oxidoreductase YcsN</fullName>
        <ecNumber evidence="2">1.-.-.-</ecNumber>
    </submittedName>
</protein>
<dbReference type="EMBL" id="LT899436">
    <property type="protein sequence ID" value="SNR17660.1"/>
    <property type="molecule type" value="Genomic_DNA"/>
</dbReference>
<dbReference type="GO" id="GO:0005829">
    <property type="term" value="C:cytosol"/>
    <property type="evidence" value="ECO:0007669"/>
    <property type="project" value="TreeGrafter"/>
</dbReference>
<dbReference type="InterPro" id="IPR036812">
    <property type="entry name" value="NAD(P)_OxRdtase_dom_sf"/>
</dbReference>
<organism evidence="2 3">
    <name type="scientific">Tenacibaculum jejuense</name>
    <dbReference type="NCBI Taxonomy" id="584609"/>
    <lineage>
        <taxon>Bacteria</taxon>
        <taxon>Pseudomonadati</taxon>
        <taxon>Bacteroidota</taxon>
        <taxon>Flavobacteriia</taxon>
        <taxon>Flavobacteriales</taxon>
        <taxon>Flavobacteriaceae</taxon>
        <taxon>Tenacibaculum</taxon>
    </lineage>
</organism>
<dbReference type="GO" id="GO:0016491">
    <property type="term" value="F:oxidoreductase activity"/>
    <property type="evidence" value="ECO:0007669"/>
    <property type="project" value="UniProtKB-KW"/>
</dbReference>
<dbReference type="EC" id="1.-.-.-" evidence="2"/>
<proteinExistence type="predicted"/>
<dbReference type="PANTHER" id="PTHR43364">
    <property type="entry name" value="NADH-SPECIFIC METHYLGLYOXAL REDUCTASE-RELATED"/>
    <property type="match status" value="1"/>
</dbReference>
<evidence type="ECO:0000313" key="3">
    <source>
        <dbReference type="Proteomes" id="UP000215214"/>
    </source>
</evidence>
<dbReference type="RefSeq" id="WP_095074849.1">
    <property type="nucleotide sequence ID" value="NZ_LT899436.1"/>
</dbReference>
<dbReference type="PRINTS" id="PR00069">
    <property type="entry name" value="ALDKETRDTASE"/>
</dbReference>
<keyword evidence="3" id="KW-1185">Reference proteome</keyword>
<accession>A0A238UH84</accession>
<evidence type="ECO:0000313" key="2">
    <source>
        <dbReference type="EMBL" id="SNR17660.1"/>
    </source>
</evidence>
<dbReference type="KEGG" id="tje:TJEJU_4033"/>
<dbReference type="OrthoDB" id="9773828at2"/>
<evidence type="ECO:0000259" key="1">
    <source>
        <dbReference type="Pfam" id="PF00248"/>
    </source>
</evidence>
<dbReference type="SUPFAM" id="SSF51430">
    <property type="entry name" value="NAD(P)-linked oxidoreductase"/>
    <property type="match status" value="1"/>
</dbReference>
<dbReference type="InterPro" id="IPR020471">
    <property type="entry name" value="AKR"/>
</dbReference>
<dbReference type="InterPro" id="IPR023210">
    <property type="entry name" value="NADP_OxRdtase_dom"/>
</dbReference>
<dbReference type="PANTHER" id="PTHR43364:SF1">
    <property type="entry name" value="OXIDOREDUCTASE YDHF"/>
    <property type="match status" value="1"/>
</dbReference>
<feature type="domain" description="NADP-dependent oxidoreductase" evidence="1">
    <location>
        <begin position="8"/>
        <end position="277"/>
    </location>
</feature>